<dbReference type="SUPFAM" id="SSF55021">
    <property type="entry name" value="ACT-like"/>
    <property type="match status" value="2"/>
</dbReference>
<organism evidence="2 3">
    <name type="scientific">Mediterraneibacter hominis</name>
    <dbReference type="NCBI Taxonomy" id="2763054"/>
    <lineage>
        <taxon>Bacteria</taxon>
        <taxon>Bacillati</taxon>
        <taxon>Bacillota</taxon>
        <taxon>Clostridia</taxon>
        <taxon>Lachnospirales</taxon>
        <taxon>Lachnospiraceae</taxon>
        <taxon>Mediterraneibacter</taxon>
    </lineage>
</organism>
<dbReference type="PANTHER" id="PTHR40099">
    <property type="entry name" value="ACETOLACTATE SYNTHASE, SMALL SUBUNIT"/>
    <property type="match status" value="1"/>
</dbReference>
<dbReference type="CDD" id="cd04908">
    <property type="entry name" value="ACT_Bt0572_1"/>
    <property type="match status" value="1"/>
</dbReference>
<gene>
    <name evidence="2" type="ORF">H8S37_05200</name>
</gene>
<feature type="domain" description="ACT" evidence="1">
    <location>
        <begin position="4"/>
        <end position="72"/>
    </location>
</feature>
<protein>
    <submittedName>
        <fullName evidence="2">ACT domain-containing protein</fullName>
    </submittedName>
</protein>
<dbReference type="InterPro" id="IPR045865">
    <property type="entry name" value="ACT-like_dom_sf"/>
</dbReference>
<evidence type="ECO:0000313" key="2">
    <source>
        <dbReference type="EMBL" id="MBC5688323.1"/>
    </source>
</evidence>
<dbReference type="Proteomes" id="UP000652477">
    <property type="component" value="Unassembled WGS sequence"/>
</dbReference>
<evidence type="ECO:0000313" key="3">
    <source>
        <dbReference type="Proteomes" id="UP000652477"/>
    </source>
</evidence>
<evidence type="ECO:0000259" key="1">
    <source>
        <dbReference type="PROSITE" id="PS51671"/>
    </source>
</evidence>
<keyword evidence="3" id="KW-1185">Reference proteome</keyword>
<dbReference type="EMBL" id="JACOPF010000001">
    <property type="protein sequence ID" value="MBC5688323.1"/>
    <property type="molecule type" value="Genomic_DNA"/>
</dbReference>
<reference evidence="2" key="1">
    <citation type="submission" date="2020-08" db="EMBL/GenBank/DDBJ databases">
        <title>Genome public.</title>
        <authorList>
            <person name="Liu C."/>
            <person name="Sun Q."/>
        </authorList>
    </citation>
    <scope>NUCLEOTIDE SEQUENCE</scope>
    <source>
        <strain evidence="2">NSJ-55</strain>
    </source>
</reference>
<dbReference type="Gene3D" id="3.30.2130.10">
    <property type="entry name" value="VC0802-like"/>
    <property type="match status" value="1"/>
</dbReference>
<dbReference type="InterPro" id="IPR045739">
    <property type="entry name" value="ACT_dom_pair"/>
</dbReference>
<accession>A0A923RQ58</accession>
<name>A0A923RQ58_9FIRM</name>
<sequence>MIRQISVFVENQPGSMMKVTSALVEAHINIRAISTFDTPEFGIMRLVVDKPKEAKEHLTKEGFVVRVSDVIGAELKDEKGNLNQMLTILAEGKININYIYSFVIRADKAPVMVFHTDDFSRAEKVLKAADVRIVEEDELD</sequence>
<dbReference type="InterPro" id="IPR002912">
    <property type="entry name" value="ACT_dom"/>
</dbReference>
<dbReference type="AlphaFoldDB" id="A0A923RQ58"/>
<dbReference type="Pfam" id="PF19571">
    <property type="entry name" value="ACT_8"/>
    <property type="match status" value="1"/>
</dbReference>
<dbReference type="PANTHER" id="PTHR40099:SF1">
    <property type="entry name" value="ACETOLACTATE SYNTHASE, SMALL SUBUNIT"/>
    <property type="match status" value="1"/>
</dbReference>
<comment type="caution">
    <text evidence="2">The sequence shown here is derived from an EMBL/GenBank/DDBJ whole genome shotgun (WGS) entry which is preliminary data.</text>
</comment>
<dbReference type="RefSeq" id="WP_186874944.1">
    <property type="nucleotide sequence ID" value="NZ_JACOPF010000001.1"/>
</dbReference>
<proteinExistence type="predicted"/>
<dbReference type="PROSITE" id="PS51671">
    <property type="entry name" value="ACT"/>
    <property type="match status" value="1"/>
</dbReference>